<dbReference type="InterPro" id="IPR023393">
    <property type="entry name" value="START-like_dom_sf"/>
</dbReference>
<accession>A0ABP7XMP5</accession>
<comment type="caution">
    <text evidence="1">The sequence shown here is derived from an EMBL/GenBank/DDBJ whole genome shotgun (WGS) entry which is preliminary data.</text>
</comment>
<evidence type="ECO:0000313" key="2">
    <source>
        <dbReference type="Proteomes" id="UP001501495"/>
    </source>
</evidence>
<dbReference type="SUPFAM" id="SSF55961">
    <property type="entry name" value="Bet v1-like"/>
    <property type="match status" value="1"/>
</dbReference>
<gene>
    <name evidence="1" type="ORF">GCM10022215_28100</name>
</gene>
<keyword evidence="2" id="KW-1185">Reference proteome</keyword>
<dbReference type="Gene3D" id="3.30.530.20">
    <property type="match status" value="1"/>
</dbReference>
<reference evidence="2" key="1">
    <citation type="journal article" date="2019" name="Int. J. Syst. Evol. Microbiol.">
        <title>The Global Catalogue of Microorganisms (GCM) 10K type strain sequencing project: providing services to taxonomists for standard genome sequencing and annotation.</title>
        <authorList>
            <consortium name="The Broad Institute Genomics Platform"/>
            <consortium name="The Broad Institute Genome Sequencing Center for Infectious Disease"/>
            <person name="Wu L."/>
            <person name="Ma J."/>
        </authorList>
    </citation>
    <scope>NUCLEOTIDE SEQUENCE [LARGE SCALE GENOMIC DNA]</scope>
    <source>
        <strain evidence="2">JCM 16703</strain>
    </source>
</reference>
<dbReference type="Pfam" id="PF10604">
    <property type="entry name" value="Polyketide_cyc2"/>
    <property type="match status" value="1"/>
</dbReference>
<dbReference type="RefSeq" id="WP_344734077.1">
    <property type="nucleotide sequence ID" value="NZ_BAAAZH010000020.1"/>
</dbReference>
<dbReference type="CDD" id="cd07812">
    <property type="entry name" value="SRPBCC"/>
    <property type="match status" value="1"/>
</dbReference>
<dbReference type="Proteomes" id="UP001501495">
    <property type="component" value="Unassembled WGS sequence"/>
</dbReference>
<name>A0ABP7XMP5_9ACTN</name>
<proteinExistence type="predicted"/>
<sequence length="137" mass="14816">MSGVHFPVPTDVACAYLADPRNRASWQSSLRRVEDVVGEVGVGQTWVDVTTPGLKPRMETTHLDAPVDGGPGSWSERGTWRMFSAELTLTFEPAPGGCLVTPRFVIRGPGAFLLNRISPGAVRSDLRRASRLVGTAR</sequence>
<evidence type="ECO:0008006" key="3">
    <source>
        <dbReference type="Google" id="ProtNLM"/>
    </source>
</evidence>
<dbReference type="EMBL" id="BAAAZH010000020">
    <property type="protein sequence ID" value="GAA4122342.1"/>
    <property type="molecule type" value="Genomic_DNA"/>
</dbReference>
<organism evidence="1 2">
    <name type="scientific">Nocardioides fonticola</name>
    <dbReference type="NCBI Taxonomy" id="450363"/>
    <lineage>
        <taxon>Bacteria</taxon>
        <taxon>Bacillati</taxon>
        <taxon>Actinomycetota</taxon>
        <taxon>Actinomycetes</taxon>
        <taxon>Propionibacteriales</taxon>
        <taxon>Nocardioidaceae</taxon>
        <taxon>Nocardioides</taxon>
    </lineage>
</organism>
<protein>
    <recommendedName>
        <fullName evidence="3">SRPBCC family protein</fullName>
    </recommendedName>
</protein>
<dbReference type="InterPro" id="IPR019587">
    <property type="entry name" value="Polyketide_cyclase/dehydratase"/>
</dbReference>
<evidence type="ECO:0000313" key="1">
    <source>
        <dbReference type="EMBL" id="GAA4122342.1"/>
    </source>
</evidence>